<dbReference type="GO" id="GO:0007015">
    <property type="term" value="P:actin filament organization"/>
    <property type="evidence" value="ECO:0007669"/>
    <property type="project" value="InterPro"/>
</dbReference>
<protein>
    <submittedName>
        <fullName evidence="4">DUF4157 domain-containing protein</fullName>
    </submittedName>
</protein>
<dbReference type="InterPro" id="IPR025295">
    <property type="entry name" value="eCIS_core_dom"/>
</dbReference>
<evidence type="ECO:0000313" key="5">
    <source>
        <dbReference type="Proteomes" id="UP000470520"/>
    </source>
</evidence>
<proteinExistence type="predicted"/>
<gene>
    <name evidence="4" type="ORF">G3I21_14340</name>
</gene>
<dbReference type="Pfam" id="PF13699">
    <property type="entry name" value="eCIS_core"/>
    <property type="match status" value="1"/>
</dbReference>
<name>A0A7K3QSJ0_9ACTN</name>
<feature type="compositionally biased region" description="Basic and acidic residues" evidence="1">
    <location>
        <begin position="130"/>
        <end position="140"/>
    </location>
</feature>
<feature type="region of interest" description="Disordered" evidence="1">
    <location>
        <begin position="495"/>
        <end position="542"/>
    </location>
</feature>
<organism evidence="4 5">
    <name type="scientific">Streptomyces bauhiniae</name>
    <dbReference type="NCBI Taxonomy" id="2340725"/>
    <lineage>
        <taxon>Bacteria</taxon>
        <taxon>Bacillati</taxon>
        <taxon>Actinomycetota</taxon>
        <taxon>Actinomycetes</taxon>
        <taxon>Kitasatosporales</taxon>
        <taxon>Streptomycetaceae</taxon>
        <taxon>Streptomyces</taxon>
    </lineage>
</organism>
<comment type="caution">
    <text evidence="4">The sequence shown here is derived from an EMBL/GenBank/DDBJ whole genome shotgun (WGS) entry which is preliminary data.</text>
</comment>
<feature type="domain" description="eCIS core" evidence="2">
    <location>
        <begin position="44"/>
        <end position="115"/>
    </location>
</feature>
<accession>A0A7K3QSJ0</accession>
<dbReference type="Gene3D" id="1.10.3680.20">
    <property type="entry name" value="Actin cross-linking domain"/>
    <property type="match status" value="1"/>
</dbReference>
<feature type="compositionally biased region" description="Basic and acidic residues" evidence="1">
    <location>
        <begin position="529"/>
        <end position="542"/>
    </location>
</feature>
<dbReference type="Proteomes" id="UP000470520">
    <property type="component" value="Unassembled WGS sequence"/>
</dbReference>
<evidence type="ECO:0000259" key="3">
    <source>
        <dbReference type="Pfam" id="PF16671"/>
    </source>
</evidence>
<feature type="compositionally biased region" description="Basic and acidic residues" evidence="1">
    <location>
        <begin position="7"/>
        <end position="16"/>
    </location>
</feature>
<dbReference type="AlphaFoldDB" id="A0A7K3QSJ0"/>
<feature type="region of interest" description="Disordered" evidence="1">
    <location>
        <begin position="110"/>
        <end position="171"/>
    </location>
</feature>
<reference evidence="4 5" key="1">
    <citation type="submission" date="2020-01" db="EMBL/GenBank/DDBJ databases">
        <title>Insect and environment-associated Actinomycetes.</title>
        <authorList>
            <person name="Currrie C."/>
            <person name="Chevrette M."/>
            <person name="Carlson C."/>
            <person name="Stubbendieck R."/>
            <person name="Wendt-Pienkowski E."/>
        </authorList>
    </citation>
    <scope>NUCLEOTIDE SEQUENCE [LARGE SCALE GENOMIC DNA]</scope>
    <source>
        <strain evidence="4 5">SID7754</strain>
    </source>
</reference>
<dbReference type="InterPro" id="IPR032074">
    <property type="entry name" value="ACD_dom"/>
</dbReference>
<evidence type="ECO:0000313" key="4">
    <source>
        <dbReference type="EMBL" id="NEB92856.1"/>
    </source>
</evidence>
<sequence length="542" mass="57636">MLRRAGHVADKEEHRHGAGCGHGAAPPVVQRSAVHDVLRSSGRPLDDATRTDMESRLGADFSDVRIHDNAAARASAVEVGARAYTSGSHVVIGAGGGDAHTLAHELTHVVQQRRGPVSGTDNGSGLKVSDPSDRFEREAEANATRVLSRPPAHQGESASGAPGPSAPGAAPVQRVAADYRSEFSGPSVGTEQELSGVKMAKKKTASSQIAEIWHGGELLVEITTDIGGAEPFAAGLFDYTLEMKAAPAEHGNAAAWGLRHRAFQHAVDRFNALAQNPEGGTLTAETFGDHGEFELKVNVAEHKVHSTYGTGGVSGSGDQATLGVAAEEVGGDTEMAKMISGAANWYRSDAGGPLTGELAEPAKAQRVYSYIVSVMTHLAVMVEERKLYMEGLPPEYGNNLFDSDVKNSWGVLPRTPPWDLLNILAAGDRTAVQAAIRQYTLPRVPEPVWKAARAYIVSRQSLAGHDQRAPRIGGKEGALFEFRSDVPLGLRDTIHRVDGSEWPSGGDPQGRGPEIPEELAQALRRRRGHDSDSDARSEDSWS</sequence>
<feature type="domain" description="ACD" evidence="3">
    <location>
        <begin position="177"/>
        <end position="495"/>
    </location>
</feature>
<dbReference type="Pfam" id="PF16671">
    <property type="entry name" value="ACD"/>
    <property type="match status" value="1"/>
</dbReference>
<evidence type="ECO:0000259" key="2">
    <source>
        <dbReference type="Pfam" id="PF13699"/>
    </source>
</evidence>
<evidence type="ECO:0000256" key="1">
    <source>
        <dbReference type="SAM" id="MobiDB-lite"/>
    </source>
</evidence>
<feature type="region of interest" description="Disordered" evidence="1">
    <location>
        <begin position="1"/>
        <end position="28"/>
    </location>
</feature>
<dbReference type="EMBL" id="JAAGMR010000171">
    <property type="protein sequence ID" value="NEB92856.1"/>
    <property type="molecule type" value="Genomic_DNA"/>
</dbReference>
<feature type="compositionally biased region" description="Low complexity" evidence="1">
    <location>
        <begin position="157"/>
        <end position="171"/>
    </location>
</feature>